<reference evidence="6" key="1">
    <citation type="submission" date="2021-02" db="EMBL/GenBank/DDBJ databases">
        <title>Genome sequence Cadophora malorum strain M34.</title>
        <authorList>
            <person name="Stefanovic E."/>
            <person name="Vu D."/>
            <person name="Scully C."/>
            <person name="Dijksterhuis J."/>
            <person name="Roader J."/>
            <person name="Houbraken J."/>
        </authorList>
    </citation>
    <scope>NUCLEOTIDE SEQUENCE</scope>
    <source>
        <strain evidence="6">M34</strain>
    </source>
</reference>
<dbReference type="EMBL" id="JAFJYH010000086">
    <property type="protein sequence ID" value="KAG4420308.1"/>
    <property type="molecule type" value="Genomic_DNA"/>
</dbReference>
<dbReference type="GO" id="GO:0005576">
    <property type="term" value="C:extracellular region"/>
    <property type="evidence" value="ECO:0007669"/>
    <property type="project" value="UniProtKB-SubCell"/>
</dbReference>
<dbReference type="EC" id="3.1.1.-" evidence="4"/>
<keyword evidence="7" id="KW-1185">Reference proteome</keyword>
<sequence length="387" mass="40917">MPSFNSALAGFSAFLSLFSSVSAAANPLIQIKEPFGPNPTNVSFYLYLPKTIAPNPPILVNPHWCHGTAQDAFAGTQLATLADTYGYIMIFPSSPNAADQCWDVSSKQTLSHNGGGDSQGIVSMVKWTLAKYKGDAKRVFSMGTSSGAMMTNVLLGSYPDVFAAGSAWAGVAFGCYAGDGYGVWSDACATGKIIKTGAEWKAIVEAAYPGYNGWRPKMQVFHGTADDILYPQNLQEEIKEWTAVLGLPSTPIKTIPNDLQPGWTTFIYGEKFMAVSAQNVTHNIQTNATEVLRWFDLTCTGNGCFSRPDSPSTPGSSSSSACVAIPTTLTTSKAVSSTSTRTSATASPTGASQVKWGQCGGVGWKGATTCVAGSTCTYSNPYYSQCL</sequence>
<evidence type="ECO:0000256" key="4">
    <source>
        <dbReference type="RuleBase" id="RU367147"/>
    </source>
</evidence>
<accession>A0A8H7TK81</accession>
<keyword evidence="4" id="KW-0624">Polysaccharide degradation</keyword>
<keyword evidence="4" id="KW-0119">Carbohydrate metabolism</keyword>
<keyword evidence="3 4" id="KW-0378">Hydrolase</keyword>
<comment type="caution">
    <text evidence="6">The sequence shown here is derived from an EMBL/GenBank/DDBJ whole genome shotgun (WGS) entry which is preliminary data.</text>
</comment>
<dbReference type="PROSITE" id="PS00562">
    <property type="entry name" value="CBM1_1"/>
    <property type="match status" value="1"/>
</dbReference>
<evidence type="ECO:0000256" key="2">
    <source>
        <dbReference type="ARBA" id="ARBA00022729"/>
    </source>
</evidence>
<dbReference type="Gene3D" id="3.40.50.1820">
    <property type="entry name" value="alpha/beta hydrolase"/>
    <property type="match status" value="1"/>
</dbReference>
<dbReference type="PROSITE" id="PS51164">
    <property type="entry name" value="CBM1_2"/>
    <property type="match status" value="1"/>
</dbReference>
<dbReference type="SUPFAM" id="SSF53474">
    <property type="entry name" value="alpha/beta-Hydrolases"/>
    <property type="match status" value="2"/>
</dbReference>
<feature type="domain" description="CBM1" evidence="5">
    <location>
        <begin position="351"/>
        <end position="387"/>
    </location>
</feature>
<dbReference type="OrthoDB" id="2425929at2759"/>
<evidence type="ECO:0000313" key="7">
    <source>
        <dbReference type="Proteomes" id="UP000664132"/>
    </source>
</evidence>
<evidence type="ECO:0000256" key="3">
    <source>
        <dbReference type="ARBA" id="ARBA00022801"/>
    </source>
</evidence>
<keyword evidence="1 4" id="KW-0719">Serine esterase</keyword>
<evidence type="ECO:0000313" key="6">
    <source>
        <dbReference type="EMBL" id="KAG4420308.1"/>
    </source>
</evidence>
<dbReference type="AlphaFoldDB" id="A0A8H7TK81"/>
<dbReference type="GO" id="GO:0030248">
    <property type="term" value="F:cellulose binding"/>
    <property type="evidence" value="ECO:0007669"/>
    <property type="project" value="InterPro"/>
</dbReference>
<keyword evidence="2 4" id="KW-0732">Signal</keyword>
<dbReference type="SMART" id="SM00236">
    <property type="entry name" value="fCBD"/>
    <property type="match status" value="1"/>
</dbReference>
<feature type="chain" id="PRO_5034757717" description="Carboxylic ester hydrolase" evidence="4">
    <location>
        <begin position="24"/>
        <end position="387"/>
    </location>
</feature>
<keyword evidence="4" id="KW-0964">Secreted</keyword>
<dbReference type="GO" id="GO:0045493">
    <property type="term" value="P:xylan catabolic process"/>
    <property type="evidence" value="ECO:0007669"/>
    <property type="project" value="UniProtKB-UniRule"/>
</dbReference>
<evidence type="ECO:0000259" key="5">
    <source>
        <dbReference type="PROSITE" id="PS51164"/>
    </source>
</evidence>
<organism evidence="6 7">
    <name type="scientific">Cadophora malorum</name>
    <dbReference type="NCBI Taxonomy" id="108018"/>
    <lineage>
        <taxon>Eukaryota</taxon>
        <taxon>Fungi</taxon>
        <taxon>Dikarya</taxon>
        <taxon>Ascomycota</taxon>
        <taxon>Pezizomycotina</taxon>
        <taxon>Leotiomycetes</taxon>
        <taxon>Helotiales</taxon>
        <taxon>Ploettnerulaceae</taxon>
        <taxon>Cadophora</taxon>
    </lineage>
</organism>
<dbReference type="Proteomes" id="UP000664132">
    <property type="component" value="Unassembled WGS sequence"/>
</dbReference>
<comment type="similarity">
    <text evidence="4">Belongs to the carbohydrate esterase 1 (CE1) family.</text>
</comment>
<dbReference type="InterPro" id="IPR050955">
    <property type="entry name" value="Plant_Biomass_Hydrol_Est"/>
</dbReference>
<dbReference type="Pfam" id="PF00734">
    <property type="entry name" value="CBM_1"/>
    <property type="match status" value="1"/>
</dbReference>
<comment type="function">
    <text evidence="4">Esterase involved in the hydrolysis of xylan, a major structural heterogeneous polysaccharide found in plant biomass representing the second most abundant polysaccharide in the biosphere, after cellulose.</text>
</comment>
<dbReference type="InterPro" id="IPR010126">
    <property type="entry name" value="Esterase_phb"/>
</dbReference>
<protein>
    <recommendedName>
        <fullName evidence="4">Carboxylic ester hydrolase</fullName>
        <ecNumber evidence="4">3.1.1.-</ecNumber>
    </recommendedName>
</protein>
<feature type="signal peptide" evidence="4">
    <location>
        <begin position="1"/>
        <end position="23"/>
    </location>
</feature>
<dbReference type="Pfam" id="PF10503">
    <property type="entry name" value="Esterase_PHB"/>
    <property type="match status" value="1"/>
</dbReference>
<comment type="subcellular location">
    <subcellularLocation>
        <location evidence="4">Secreted</location>
    </subcellularLocation>
</comment>
<proteinExistence type="inferred from homology"/>
<gene>
    <name evidence="6" type="ORF">IFR04_006514</name>
</gene>
<dbReference type="InterPro" id="IPR029058">
    <property type="entry name" value="AB_hydrolase_fold"/>
</dbReference>
<evidence type="ECO:0000256" key="1">
    <source>
        <dbReference type="ARBA" id="ARBA00022487"/>
    </source>
</evidence>
<dbReference type="GO" id="GO:0052689">
    <property type="term" value="F:carboxylic ester hydrolase activity"/>
    <property type="evidence" value="ECO:0007669"/>
    <property type="project" value="UniProtKB-KW"/>
</dbReference>
<dbReference type="InterPro" id="IPR000254">
    <property type="entry name" value="CBD"/>
</dbReference>
<dbReference type="PANTHER" id="PTHR43037:SF5">
    <property type="entry name" value="FERULOYL ESTERASE"/>
    <property type="match status" value="1"/>
</dbReference>
<dbReference type="PANTHER" id="PTHR43037">
    <property type="entry name" value="UNNAMED PRODUCT-RELATED"/>
    <property type="match status" value="1"/>
</dbReference>
<name>A0A8H7TK81_9HELO</name>
<dbReference type="NCBIfam" id="TIGR01840">
    <property type="entry name" value="esterase_phb"/>
    <property type="match status" value="1"/>
</dbReference>